<proteinExistence type="predicted"/>
<dbReference type="SUPFAM" id="SSF57424">
    <property type="entry name" value="LDL receptor-like module"/>
    <property type="match status" value="1"/>
</dbReference>
<feature type="domain" description="MRH" evidence="6">
    <location>
        <begin position="294"/>
        <end position="393"/>
    </location>
</feature>
<dbReference type="PANTHER" id="PTHR12630">
    <property type="entry name" value="N-LINKED OLIGOSACCHARIDE PROCESSING"/>
    <property type="match status" value="1"/>
</dbReference>
<accession>A0ABM0M7Z9</accession>
<dbReference type="GeneID" id="102806948"/>
<dbReference type="InterPro" id="IPR039794">
    <property type="entry name" value="Gtb1-like"/>
</dbReference>
<evidence type="ECO:0000256" key="5">
    <source>
        <dbReference type="SAM" id="MobiDB-lite"/>
    </source>
</evidence>
<dbReference type="Proteomes" id="UP000694865">
    <property type="component" value="Unplaced"/>
</dbReference>
<evidence type="ECO:0000313" key="8">
    <source>
        <dbReference type="RefSeq" id="XP_006816140.1"/>
    </source>
</evidence>
<dbReference type="Pfam" id="PF13015">
    <property type="entry name" value="PRKCSH_1"/>
    <property type="match status" value="1"/>
</dbReference>
<evidence type="ECO:0000256" key="2">
    <source>
        <dbReference type="ARBA" id="ARBA00022729"/>
    </source>
</evidence>
<dbReference type="InterPro" id="IPR036607">
    <property type="entry name" value="PRKCSH"/>
</dbReference>
<evidence type="ECO:0000256" key="1">
    <source>
        <dbReference type="ARBA" id="ARBA00022387"/>
    </source>
</evidence>
<evidence type="ECO:0000259" key="6">
    <source>
        <dbReference type="PROSITE" id="PS51914"/>
    </source>
</evidence>
<dbReference type="Gene3D" id="4.10.400.10">
    <property type="entry name" value="Low-density Lipoprotein Receptor"/>
    <property type="match status" value="1"/>
</dbReference>
<sequence>MAMFSVSFVKLSCSFYKYNAIFLFFVVTGSVLPQQVSRPRGVSLTNKPFYENKVTFTCLDGSLKIPFSQVNDDYCDCKDGTDEPGTAACTNGQFHCTNAGHKPLYLPSSRVNDGICDCCDTSDEYDGKVTCDNNCKELGREAKAKKIEEMQAFNEGYRIRQDYVAEGKQLRDENQVDEPPPPIDIDVEDVEGGDINPDDYPDDDYPDSYIDEEDEDEDDYSPPRRVHRHKKDDDDEMPEYDEETKVLIEIADKAREEFRVEDARYNKINTEITDLEKVLSLDLGGDNEFYFLEGKCFEYHDKEYTYKFCPFEKVSQKKSGKETSLGKWKGWEGPEGNKYSKMKYDGGERCWNGPDRSTLVNLRCGIDNVVITAFEPNRCEYEMEFKTPALCNQIIDPEALIDKHDEL</sequence>
<protein>
    <recommendedName>
        <fullName evidence="1">Glucosidase 2 subunit beta</fullName>
    </recommendedName>
</protein>
<reference evidence="8" key="1">
    <citation type="submission" date="2025-08" db="UniProtKB">
        <authorList>
            <consortium name="RefSeq"/>
        </authorList>
    </citation>
    <scope>IDENTIFICATION</scope>
    <source>
        <tissue evidence="8">Testes</tissue>
    </source>
</reference>
<dbReference type="InterPro" id="IPR009011">
    <property type="entry name" value="Man6P_isomerase_rcpt-bd_dom_sf"/>
</dbReference>
<feature type="region of interest" description="Disordered" evidence="5">
    <location>
        <begin position="171"/>
        <end position="240"/>
    </location>
</feature>
<name>A0ABM0M7Z9_SACKO</name>
<dbReference type="Gene3D" id="2.70.130.10">
    <property type="entry name" value="Mannose-6-phosphate receptor binding domain"/>
    <property type="match status" value="1"/>
</dbReference>
<dbReference type="InterPro" id="IPR028146">
    <property type="entry name" value="PRKCSH_N"/>
</dbReference>
<dbReference type="InterPro" id="IPR044865">
    <property type="entry name" value="MRH_dom"/>
</dbReference>
<dbReference type="Pfam" id="PF12999">
    <property type="entry name" value="PRKCSH-like"/>
    <property type="match status" value="1"/>
</dbReference>
<dbReference type="PANTHER" id="PTHR12630:SF1">
    <property type="entry name" value="GLUCOSIDASE 2 SUBUNIT BETA"/>
    <property type="match status" value="1"/>
</dbReference>
<gene>
    <name evidence="8" type="primary">LOC102806948</name>
</gene>
<dbReference type="SUPFAM" id="SSF50911">
    <property type="entry name" value="Mannose 6-phosphate receptor domain"/>
    <property type="match status" value="1"/>
</dbReference>
<keyword evidence="7" id="KW-1185">Reference proteome</keyword>
<evidence type="ECO:0000256" key="4">
    <source>
        <dbReference type="ARBA" id="ARBA00023157"/>
    </source>
</evidence>
<keyword evidence="3" id="KW-0256">Endoplasmic reticulum</keyword>
<feature type="compositionally biased region" description="Acidic residues" evidence="5">
    <location>
        <begin position="185"/>
        <end position="220"/>
    </location>
</feature>
<keyword evidence="2" id="KW-0732">Signal</keyword>
<dbReference type="InterPro" id="IPR036055">
    <property type="entry name" value="LDL_receptor-like_sf"/>
</dbReference>
<dbReference type="RefSeq" id="XP_006816140.1">
    <property type="nucleotide sequence ID" value="XM_006816077.1"/>
</dbReference>
<evidence type="ECO:0000313" key="7">
    <source>
        <dbReference type="Proteomes" id="UP000694865"/>
    </source>
</evidence>
<organism evidence="7 8">
    <name type="scientific">Saccoglossus kowalevskii</name>
    <name type="common">Acorn worm</name>
    <dbReference type="NCBI Taxonomy" id="10224"/>
    <lineage>
        <taxon>Eukaryota</taxon>
        <taxon>Metazoa</taxon>
        <taxon>Hemichordata</taxon>
        <taxon>Enteropneusta</taxon>
        <taxon>Harrimaniidae</taxon>
        <taxon>Saccoglossus</taxon>
    </lineage>
</organism>
<dbReference type="PROSITE" id="PS51914">
    <property type="entry name" value="MRH"/>
    <property type="match status" value="1"/>
</dbReference>
<keyword evidence="4" id="KW-1015">Disulfide bond</keyword>
<evidence type="ECO:0000256" key="3">
    <source>
        <dbReference type="ARBA" id="ARBA00022824"/>
    </source>
</evidence>